<dbReference type="AlphaFoldDB" id="A0A367YLU4"/>
<evidence type="ECO:0000313" key="2">
    <source>
        <dbReference type="EMBL" id="RCK65991.1"/>
    </source>
</evidence>
<evidence type="ECO:0000313" key="3">
    <source>
        <dbReference type="Proteomes" id="UP000253472"/>
    </source>
</evidence>
<dbReference type="InterPro" id="IPR000992">
    <property type="entry name" value="SRP1_TIP1"/>
</dbReference>
<dbReference type="OrthoDB" id="4069694at2759"/>
<name>A0A367YLU4_9ASCO</name>
<comment type="caution">
    <text evidence="2">The sequence shown here is derived from an EMBL/GenBank/DDBJ whole genome shotgun (WGS) entry which is preliminary data.</text>
</comment>
<keyword evidence="1" id="KW-0732">Signal</keyword>
<dbReference type="Proteomes" id="UP000253472">
    <property type="component" value="Unassembled WGS sequence"/>
</dbReference>
<keyword evidence="3" id="KW-1185">Reference proteome</keyword>
<evidence type="ECO:0000256" key="1">
    <source>
        <dbReference type="SAM" id="SignalP"/>
    </source>
</evidence>
<feature type="chain" id="PRO_5017059930" evidence="1">
    <location>
        <begin position="22"/>
        <end position="156"/>
    </location>
</feature>
<gene>
    <name evidence="2" type="ORF">Cantr_01786</name>
</gene>
<proteinExistence type="predicted"/>
<sequence>MNFLLVLQALFLTSLIPATHAEDQESANVEFLTRVVSDIASNGDQYVQFFRTGNQPINLGLLRTAQQITQSASGDSYTTLAADLAFMSDLSAMITPVPWYNERIATGNLSYAAVQTGSDAELASSTSTTTAVNEVNQIGVTYVGLGVVGGLVFAML</sequence>
<dbReference type="Pfam" id="PF00660">
    <property type="entry name" value="SRP1_TIP1"/>
    <property type="match status" value="1"/>
</dbReference>
<dbReference type="EMBL" id="QLNQ01000018">
    <property type="protein sequence ID" value="RCK65991.1"/>
    <property type="molecule type" value="Genomic_DNA"/>
</dbReference>
<feature type="signal peptide" evidence="1">
    <location>
        <begin position="1"/>
        <end position="21"/>
    </location>
</feature>
<protein>
    <submittedName>
        <fullName evidence="2">Uncharacterized protein</fullName>
    </submittedName>
</protein>
<accession>A0A367YLU4</accession>
<organism evidence="2 3">
    <name type="scientific">Candida viswanathii</name>
    <dbReference type="NCBI Taxonomy" id="5486"/>
    <lineage>
        <taxon>Eukaryota</taxon>
        <taxon>Fungi</taxon>
        <taxon>Dikarya</taxon>
        <taxon>Ascomycota</taxon>
        <taxon>Saccharomycotina</taxon>
        <taxon>Pichiomycetes</taxon>
        <taxon>Debaryomycetaceae</taxon>
        <taxon>Candida/Lodderomyces clade</taxon>
        <taxon>Candida</taxon>
    </lineage>
</organism>
<reference evidence="2 3" key="1">
    <citation type="submission" date="2018-06" db="EMBL/GenBank/DDBJ databases">
        <title>Whole genome sequencing of Candida tropicalis (genome annotated by CSBL at Korea University).</title>
        <authorList>
            <person name="Ahn J."/>
        </authorList>
    </citation>
    <scope>NUCLEOTIDE SEQUENCE [LARGE SCALE GENOMIC DNA]</scope>
    <source>
        <strain evidence="2 3">ATCC 20962</strain>
    </source>
</reference>